<dbReference type="Gene3D" id="3.30.1370.50">
    <property type="entry name" value="R3H-like domain"/>
    <property type="match status" value="1"/>
</dbReference>
<organism evidence="4 5">
    <name type="scientific">Cyprinus carpio</name>
    <name type="common">Common carp</name>
    <dbReference type="NCBI Taxonomy" id="7962"/>
    <lineage>
        <taxon>Eukaryota</taxon>
        <taxon>Metazoa</taxon>
        <taxon>Chordata</taxon>
        <taxon>Craniata</taxon>
        <taxon>Vertebrata</taxon>
        <taxon>Euteleostomi</taxon>
        <taxon>Actinopterygii</taxon>
        <taxon>Neopterygii</taxon>
        <taxon>Teleostei</taxon>
        <taxon>Ostariophysi</taxon>
        <taxon>Cypriniformes</taxon>
        <taxon>Cyprinidae</taxon>
        <taxon>Cyprininae</taxon>
        <taxon>Cyprinus</taxon>
    </lineage>
</organism>
<accession>A0A8C2Q1Z0</accession>
<dbReference type="InterPro" id="IPR001374">
    <property type="entry name" value="R3H_dom"/>
</dbReference>
<dbReference type="GO" id="GO:0003676">
    <property type="term" value="F:nucleic acid binding"/>
    <property type="evidence" value="ECO:0007669"/>
    <property type="project" value="UniProtKB-UniRule"/>
</dbReference>
<dbReference type="Ensembl" id="ENSCCRT00020109053.1">
    <property type="protein sequence ID" value="ENSCCRP00020099739.1"/>
    <property type="gene ID" value="ENSCCRG00020045839.1"/>
</dbReference>
<dbReference type="PANTHER" id="PTHR15672:SF13">
    <property type="entry name" value="R3H DOMAIN-CONTAINING PROTEIN 2"/>
    <property type="match status" value="1"/>
</dbReference>
<proteinExistence type="predicted"/>
<dbReference type="CDD" id="cd02642">
    <property type="entry name" value="R3H_encore_like"/>
    <property type="match status" value="1"/>
</dbReference>
<reference evidence="4" key="1">
    <citation type="submission" date="2025-08" db="UniProtKB">
        <authorList>
            <consortium name="Ensembl"/>
        </authorList>
    </citation>
    <scope>IDENTIFICATION</scope>
</reference>
<evidence type="ECO:0000313" key="4">
    <source>
        <dbReference type="Ensembl" id="ENSCCRP00020099739.1"/>
    </source>
</evidence>
<name>A0A8C2Q1Z0_CYPCA</name>
<dbReference type="FunFam" id="3.30.1370.50:FF:000001">
    <property type="entry name" value="R3H domain-containing protein 2 isoform 1"/>
    <property type="match status" value="1"/>
</dbReference>
<dbReference type="Proteomes" id="UP000694701">
    <property type="component" value="Unplaced"/>
</dbReference>
<keyword evidence="1" id="KW-0597">Phosphoprotein</keyword>
<dbReference type="SMART" id="SM00393">
    <property type="entry name" value="R3H"/>
    <property type="match status" value="1"/>
</dbReference>
<evidence type="ECO:0000256" key="1">
    <source>
        <dbReference type="ARBA" id="ARBA00022553"/>
    </source>
</evidence>
<evidence type="ECO:0000313" key="5">
    <source>
        <dbReference type="Proteomes" id="UP000694701"/>
    </source>
</evidence>
<dbReference type="AlphaFoldDB" id="A0A8C2Q1Z0"/>
<sequence>MLSRDSSQEYTDSTGIDVHEFLVNTLKNNPRDRMMLLKLEQDILDFIVDENNQYKKFPQMTSYHRMLLHRVAAYFGMDHNVDQTGKAVIINKTSNTRIPEQRFSEHIKDERNMDFQKKFILKRDDASMDKDDNQVCVSHRFTLASRFSRVSDNLASLRSGYRCRTVGAHYFSSVLSGLSAVTPDVCTAAHPPQQSRGLLPCPPNCPSGTPQTQSQPAPPPLLPTPTHTHTHTHTHTQHAISAHNHMLPQVIEQIYSLSLSLSQIQVQYYSTGGQYPNSGQQFRSISHQVSYPTQRSQPLPPPAQPSAPLQPMMTNQQPAYQSMMGVQQPQSASMMNTQRTAMNGQMQGMMVQYPPMPSYQVPVANESQSVVQQQYQQPVMVPASQSVQGAMPTAAPMPVYYSVLTPTQQNSTSPSVGYLQPPSSDQYQMTQSASPCSPQPMQQQYSGVPPPGPGVMVMQLSVPNGPQPTQNPPLVQWNPCKYYSMEQRPSKPETQVSTQLSSPLASPTQSPAPSPSGSVNTVCPGLGPLPLISQFPRPGGPMDATGRYSLLGQPLPYSMLCLCVSQSQGVMKHGARGKRQTLKSASTDLGTTDVVVSRVLEVTDLPEGISRPEAEKLFNQLSLCGAKIQWLKDPQCPRGPGGGRGDARDPANLYTVVAVFPNTMAAQSASFKLNNSGGSLFKLRATKKNYDLRVLERASSQ</sequence>
<dbReference type="InterPro" id="IPR036867">
    <property type="entry name" value="R3H_dom_sf"/>
</dbReference>
<evidence type="ECO:0000259" key="3">
    <source>
        <dbReference type="PROSITE" id="PS51061"/>
    </source>
</evidence>
<dbReference type="PANTHER" id="PTHR15672">
    <property type="entry name" value="CAMP-REGULATED PHOSPHOPROTEIN 21 RELATED R3H DOMAIN CONTAINING PROTEIN"/>
    <property type="match status" value="1"/>
</dbReference>
<protein>
    <submittedName>
        <fullName evidence="4">R3H domain containing 2</fullName>
    </submittedName>
</protein>
<feature type="region of interest" description="Disordered" evidence="2">
    <location>
        <begin position="410"/>
        <end position="521"/>
    </location>
</feature>
<dbReference type="InterPro" id="IPR051937">
    <property type="entry name" value="R3H_domain_containing"/>
</dbReference>
<feature type="region of interest" description="Disordered" evidence="2">
    <location>
        <begin position="191"/>
        <end position="240"/>
    </location>
</feature>
<feature type="region of interest" description="Disordered" evidence="2">
    <location>
        <begin position="287"/>
        <end position="308"/>
    </location>
</feature>
<dbReference type="PROSITE" id="PS51061">
    <property type="entry name" value="R3H"/>
    <property type="match status" value="1"/>
</dbReference>
<feature type="compositionally biased region" description="Low complexity" evidence="2">
    <location>
        <begin position="499"/>
        <end position="518"/>
    </location>
</feature>
<dbReference type="SUPFAM" id="SSF82708">
    <property type="entry name" value="R3H domain"/>
    <property type="match status" value="1"/>
</dbReference>
<feature type="compositionally biased region" description="Polar residues" evidence="2">
    <location>
        <begin position="410"/>
        <end position="446"/>
    </location>
</feature>
<feature type="domain" description="R3H" evidence="3">
    <location>
        <begin position="33"/>
        <end position="96"/>
    </location>
</feature>
<dbReference type="Pfam" id="PF01424">
    <property type="entry name" value="R3H"/>
    <property type="match status" value="1"/>
</dbReference>
<evidence type="ECO:0000256" key="2">
    <source>
        <dbReference type="SAM" id="MobiDB-lite"/>
    </source>
</evidence>